<dbReference type="SUPFAM" id="SSF52141">
    <property type="entry name" value="Uracil-DNA glycosylase-like"/>
    <property type="match status" value="1"/>
</dbReference>
<dbReference type="GO" id="GO:0004844">
    <property type="term" value="F:uracil DNA N-glycosylase activity"/>
    <property type="evidence" value="ECO:0007669"/>
    <property type="project" value="TreeGrafter"/>
</dbReference>
<dbReference type="InterPro" id="IPR005122">
    <property type="entry name" value="Uracil-DNA_glycosylase-like"/>
</dbReference>
<sequence>MFRRPLLYVRPLVDMKKCASMENPFAHFSYDKQGSSCINQRQVSTKRKQPVEMKAEDATGGEAKKVQGKKAKSKVSTSQRPDKKQKTEHIEGFIKFIPDYKTLLERAGLSIASDVILPVVSGNPSGWRERWASVCDDCFKRGIHCSHYDEKPLKLLLLGHNPSQKTWEVGVAYGNPSNRFWTLLRKSEILPSKWREDDQLWRINNMMPHELGIGISDIGCFPGSDAAEFGHDVMLQWREDFYKRARAHLHRCCSVLKNGEENKKRKKNNERVKEEEEEEHRQEEFSADELDRMAPRIVAFTGKRHYSMLFQPQLKKVDSYGKQDLLPPRWPFPASTEVWILPSPSGRAAMSSADREAPYLELSQRLLELKSE</sequence>
<evidence type="ECO:0000256" key="4">
    <source>
        <dbReference type="SAM" id="MobiDB-lite"/>
    </source>
</evidence>
<dbReference type="InterPro" id="IPR036895">
    <property type="entry name" value="Uracil-DNA_glycosylase-like_sf"/>
</dbReference>
<dbReference type="GO" id="GO:0006285">
    <property type="term" value="P:base-excision repair, AP site formation"/>
    <property type="evidence" value="ECO:0007669"/>
    <property type="project" value="InterPro"/>
</dbReference>
<dbReference type="AlphaFoldDB" id="A0A7S4L8X6"/>
<dbReference type="GO" id="GO:0008263">
    <property type="term" value="F:pyrimidine-specific mismatch base pair DNA N-glycosylase activity"/>
    <property type="evidence" value="ECO:0007669"/>
    <property type="project" value="TreeGrafter"/>
</dbReference>
<evidence type="ECO:0000259" key="5">
    <source>
        <dbReference type="Pfam" id="PF03167"/>
    </source>
</evidence>
<feature type="region of interest" description="Disordered" evidence="4">
    <location>
        <begin position="39"/>
        <end position="86"/>
    </location>
</feature>
<feature type="domain" description="Uracil-DNA glycosylase-like" evidence="5">
    <location>
        <begin position="149"/>
        <end position="364"/>
    </location>
</feature>
<dbReference type="InterPro" id="IPR015637">
    <property type="entry name" value="MUG/TDG"/>
</dbReference>
<accession>A0A7S4L8X6</accession>
<protein>
    <recommendedName>
        <fullName evidence="5">Uracil-DNA glycosylase-like domain-containing protein</fullName>
    </recommendedName>
</protein>
<dbReference type="CDD" id="cd10028">
    <property type="entry name" value="UDG-F2_TDG_MUG"/>
    <property type="match status" value="1"/>
</dbReference>
<dbReference type="Pfam" id="PF03167">
    <property type="entry name" value="UDG"/>
    <property type="match status" value="1"/>
</dbReference>
<keyword evidence="1" id="KW-0227">DNA damage</keyword>
<evidence type="ECO:0000313" key="6">
    <source>
        <dbReference type="EMBL" id="CAE2318915.1"/>
    </source>
</evidence>
<evidence type="ECO:0000256" key="2">
    <source>
        <dbReference type="ARBA" id="ARBA00022801"/>
    </source>
</evidence>
<evidence type="ECO:0000256" key="1">
    <source>
        <dbReference type="ARBA" id="ARBA00022763"/>
    </source>
</evidence>
<evidence type="ECO:0000256" key="3">
    <source>
        <dbReference type="ARBA" id="ARBA00023204"/>
    </source>
</evidence>
<reference evidence="6" key="1">
    <citation type="submission" date="2021-01" db="EMBL/GenBank/DDBJ databases">
        <authorList>
            <person name="Corre E."/>
            <person name="Pelletier E."/>
            <person name="Niang G."/>
            <person name="Scheremetjew M."/>
            <person name="Finn R."/>
            <person name="Kale V."/>
            <person name="Holt S."/>
            <person name="Cochrane G."/>
            <person name="Meng A."/>
            <person name="Brown T."/>
            <person name="Cohen L."/>
        </authorList>
    </citation>
    <scope>NUCLEOTIDE SEQUENCE</scope>
    <source>
        <strain evidence="6">CCMP 2712</strain>
    </source>
</reference>
<gene>
    <name evidence="6" type="ORF">GTHE00462_LOCUS25984</name>
</gene>
<dbReference type="Gene3D" id="3.40.470.10">
    <property type="entry name" value="Uracil-DNA glycosylase-like domain"/>
    <property type="match status" value="1"/>
</dbReference>
<dbReference type="EMBL" id="HBKN01033389">
    <property type="protein sequence ID" value="CAE2318915.1"/>
    <property type="molecule type" value="Transcribed_RNA"/>
</dbReference>
<dbReference type="PANTHER" id="PTHR12159:SF9">
    <property type="entry name" value="G_T MISMATCH-SPECIFIC THYMINE DNA GLYCOSYLASE"/>
    <property type="match status" value="1"/>
</dbReference>
<keyword evidence="3" id="KW-0234">DNA repair</keyword>
<dbReference type="PANTHER" id="PTHR12159">
    <property type="entry name" value="G/T AND G/U MISMATCH-SPECIFIC DNA GLYCOSYLASE"/>
    <property type="match status" value="1"/>
</dbReference>
<name>A0A7S4L8X6_GUITH</name>
<keyword evidence="2" id="KW-0378">Hydrolase</keyword>
<feature type="compositionally biased region" description="Basic and acidic residues" evidence="4">
    <location>
        <begin position="49"/>
        <end position="65"/>
    </location>
</feature>
<feature type="region of interest" description="Disordered" evidence="4">
    <location>
        <begin position="261"/>
        <end position="288"/>
    </location>
</feature>
<proteinExistence type="predicted"/>
<organism evidence="6">
    <name type="scientific">Guillardia theta</name>
    <name type="common">Cryptophyte</name>
    <name type="synonym">Cryptomonas phi</name>
    <dbReference type="NCBI Taxonomy" id="55529"/>
    <lineage>
        <taxon>Eukaryota</taxon>
        <taxon>Cryptophyceae</taxon>
        <taxon>Pyrenomonadales</taxon>
        <taxon>Geminigeraceae</taxon>
        <taxon>Guillardia</taxon>
    </lineage>
</organism>